<dbReference type="InterPro" id="IPR002104">
    <property type="entry name" value="Integrase_catalytic"/>
</dbReference>
<feature type="domain" description="Tyr recombinase" evidence="2">
    <location>
        <begin position="146"/>
        <end position="276"/>
    </location>
</feature>
<gene>
    <name evidence="3" type="ORF">JMJ56_27850</name>
</gene>
<reference evidence="3 4" key="1">
    <citation type="submission" date="2021-01" db="EMBL/GenBank/DDBJ databases">
        <title>Belnapia mucosa sp. nov. and Belnapia arida sp. nov., isolated from the Tabernas Desert (Almeria, Spain).</title>
        <authorList>
            <person name="Molina-Menor E."/>
            <person name="Vidal-Verdu A."/>
            <person name="Calonge A."/>
            <person name="Satari L."/>
            <person name="Pereto J."/>
            <person name="Porcar M."/>
        </authorList>
    </citation>
    <scope>NUCLEOTIDE SEQUENCE [LARGE SCALE GENOMIC DNA]</scope>
    <source>
        <strain evidence="3 4">T18</strain>
    </source>
</reference>
<organism evidence="3 4">
    <name type="scientific">Belnapia arida</name>
    <dbReference type="NCBI Taxonomy" id="2804533"/>
    <lineage>
        <taxon>Bacteria</taxon>
        <taxon>Pseudomonadati</taxon>
        <taxon>Pseudomonadota</taxon>
        <taxon>Alphaproteobacteria</taxon>
        <taxon>Acetobacterales</taxon>
        <taxon>Roseomonadaceae</taxon>
        <taxon>Belnapia</taxon>
    </lineage>
</organism>
<dbReference type="EMBL" id="JAETWB010000037">
    <property type="protein sequence ID" value="MBL6081802.1"/>
    <property type="molecule type" value="Genomic_DNA"/>
</dbReference>
<comment type="caution">
    <text evidence="3">The sequence shown here is derived from an EMBL/GenBank/DDBJ whole genome shotgun (WGS) entry which is preliminary data.</text>
</comment>
<sequence length="343" mass="38597">MQRSVKGRFSVRGPAARFAPQAIGKALAGYSRWLGFNRYHGWLDPALGVMNRVTETRVAAYFDELQTLGNRDYTILGRFQELQMALRLMVPGADVGWLTRPGGVPLRRRLAMEKRVLRIHDSSALYDWGLELMEQAVTLTAPNLRQVMLRDGLLICLLAAVGLRLRSVELMRLGQQLRFDSKEWWITLDRPDLKARSSQDQPLPASLTPWLDRYVAVERQELLAGRSCDAVWVRTGGAPLTQGGLHARIRWRSRERFGRAHSFGVHRFRHCIGTTLPLMFPDQPGLATSVLNISAGVHAKHYDRGLRASSARGYLAGLDEDRKEARALLGRGAANRNPKQADE</sequence>
<keyword evidence="4" id="KW-1185">Reference proteome</keyword>
<protein>
    <submittedName>
        <fullName evidence="3">Tyrosine-type recombinase/integrase</fullName>
    </submittedName>
</protein>
<dbReference type="SUPFAM" id="SSF56349">
    <property type="entry name" value="DNA breaking-rejoining enzymes"/>
    <property type="match status" value="1"/>
</dbReference>
<evidence type="ECO:0000259" key="2">
    <source>
        <dbReference type="Pfam" id="PF00589"/>
    </source>
</evidence>
<keyword evidence="1" id="KW-0233">DNA recombination</keyword>
<dbReference type="InterPro" id="IPR013762">
    <property type="entry name" value="Integrase-like_cat_sf"/>
</dbReference>
<proteinExistence type="predicted"/>
<evidence type="ECO:0000313" key="4">
    <source>
        <dbReference type="Proteomes" id="UP000660885"/>
    </source>
</evidence>
<evidence type="ECO:0000313" key="3">
    <source>
        <dbReference type="EMBL" id="MBL6081802.1"/>
    </source>
</evidence>
<evidence type="ECO:0000256" key="1">
    <source>
        <dbReference type="ARBA" id="ARBA00023172"/>
    </source>
</evidence>
<accession>A0ABS1UDQ3</accession>
<dbReference type="Gene3D" id="1.10.443.10">
    <property type="entry name" value="Intergrase catalytic core"/>
    <property type="match status" value="1"/>
</dbReference>
<dbReference type="Proteomes" id="UP000660885">
    <property type="component" value="Unassembled WGS sequence"/>
</dbReference>
<dbReference type="Pfam" id="PF00589">
    <property type="entry name" value="Phage_integrase"/>
    <property type="match status" value="1"/>
</dbReference>
<dbReference type="RefSeq" id="WP_202835017.1">
    <property type="nucleotide sequence ID" value="NZ_JAETWB010000037.1"/>
</dbReference>
<name>A0ABS1UDQ3_9PROT</name>
<dbReference type="InterPro" id="IPR011010">
    <property type="entry name" value="DNA_brk_join_enz"/>
</dbReference>